<evidence type="ECO:0000256" key="2">
    <source>
        <dbReference type="SAM" id="SignalP"/>
    </source>
</evidence>
<dbReference type="GO" id="GO:0050482">
    <property type="term" value="P:arachidonate secretion"/>
    <property type="evidence" value="ECO:0007669"/>
    <property type="project" value="InterPro"/>
</dbReference>
<name>A0A7G1KJ81_9NOCA</name>
<dbReference type="GO" id="GO:0006644">
    <property type="term" value="P:phospholipid metabolic process"/>
    <property type="evidence" value="ECO:0007669"/>
    <property type="project" value="InterPro"/>
</dbReference>
<evidence type="ECO:0000313" key="3">
    <source>
        <dbReference type="EMBL" id="BCK54213.1"/>
    </source>
</evidence>
<keyword evidence="2" id="KW-0732">Signal</keyword>
<proteinExistence type="predicted"/>
<dbReference type="KEGG" id="nwl:NWFMUON74_19850"/>
<protein>
    <recommendedName>
        <fullName evidence="5">Phospholipase A2</fullName>
    </recommendedName>
</protein>
<evidence type="ECO:0000256" key="1">
    <source>
        <dbReference type="SAM" id="Phobius"/>
    </source>
</evidence>
<keyword evidence="4" id="KW-1185">Reference proteome</keyword>
<sequence length="227" mass="23892">MAGAAGVVAMVAGSTVAFAPAAAAAISHPAPESAAARTAVTELTGDRPWEAAIPDDFPAQQGYRPVVAEGLLIDPSGGCSSPIPLPPDFETACKAHDLGYDLLRYAEREHQPLGPWARQAVDAALEHRMYAACGNHSEPLDKTRCEVLASVATTAVDLNSRRQNYATPVPEYVFGTELSGAEVGHQVVAPVVGGIVAVLAVILGIRRLRRRGSTPAALLRRRPRIAY</sequence>
<evidence type="ECO:0008006" key="5">
    <source>
        <dbReference type="Google" id="ProtNLM"/>
    </source>
</evidence>
<dbReference type="Proteomes" id="UP000516173">
    <property type="component" value="Chromosome"/>
</dbReference>
<dbReference type="EMBL" id="AP023396">
    <property type="protein sequence ID" value="BCK54213.1"/>
    <property type="molecule type" value="Genomic_DNA"/>
</dbReference>
<feature type="chain" id="PRO_5039392366" description="Phospholipase A2" evidence="2">
    <location>
        <begin position="20"/>
        <end position="227"/>
    </location>
</feature>
<keyword evidence="1" id="KW-0812">Transmembrane</keyword>
<reference evidence="3 4" key="1">
    <citation type="submission" date="2020-08" db="EMBL/GenBank/DDBJ databases">
        <title>Genome Sequencing of Nocardia wallacei strain FMUON74 and assembly.</title>
        <authorList>
            <person name="Toyokawa M."/>
            <person name="Uesaka K."/>
        </authorList>
    </citation>
    <scope>NUCLEOTIDE SEQUENCE [LARGE SCALE GENOMIC DNA]</scope>
    <source>
        <strain evidence="3 4">FMUON74</strain>
    </source>
</reference>
<evidence type="ECO:0000313" key="4">
    <source>
        <dbReference type="Proteomes" id="UP000516173"/>
    </source>
</evidence>
<gene>
    <name evidence="3" type="ORF">NWFMUON74_19850</name>
</gene>
<keyword evidence="1" id="KW-0472">Membrane</keyword>
<keyword evidence="1" id="KW-1133">Transmembrane helix</keyword>
<feature type="transmembrane region" description="Helical" evidence="1">
    <location>
        <begin position="187"/>
        <end position="205"/>
    </location>
</feature>
<dbReference type="SUPFAM" id="SSF48619">
    <property type="entry name" value="Phospholipase A2, PLA2"/>
    <property type="match status" value="1"/>
</dbReference>
<accession>A0A7G1KJ81</accession>
<dbReference type="InterPro" id="IPR036444">
    <property type="entry name" value="PLipase_A2_dom_sf"/>
</dbReference>
<dbReference type="Gene3D" id="1.20.90.10">
    <property type="entry name" value="Phospholipase A2 domain"/>
    <property type="match status" value="1"/>
</dbReference>
<dbReference type="AlphaFoldDB" id="A0A7G1KJ81"/>
<dbReference type="GO" id="GO:0004623">
    <property type="term" value="F:phospholipase A2 activity"/>
    <property type="evidence" value="ECO:0007669"/>
    <property type="project" value="InterPro"/>
</dbReference>
<organism evidence="3 4">
    <name type="scientific">Nocardia wallacei</name>
    <dbReference type="NCBI Taxonomy" id="480035"/>
    <lineage>
        <taxon>Bacteria</taxon>
        <taxon>Bacillati</taxon>
        <taxon>Actinomycetota</taxon>
        <taxon>Actinomycetes</taxon>
        <taxon>Mycobacteriales</taxon>
        <taxon>Nocardiaceae</taxon>
        <taxon>Nocardia</taxon>
    </lineage>
</organism>
<feature type="signal peptide" evidence="2">
    <location>
        <begin position="1"/>
        <end position="19"/>
    </location>
</feature>